<name>A0A834TTX9_9FABA</name>
<feature type="compositionally biased region" description="Basic and acidic residues" evidence="1">
    <location>
        <begin position="7"/>
        <end position="19"/>
    </location>
</feature>
<dbReference type="Proteomes" id="UP000634136">
    <property type="component" value="Unassembled WGS sequence"/>
</dbReference>
<keyword evidence="3" id="KW-1185">Reference proteome</keyword>
<evidence type="ECO:0000256" key="1">
    <source>
        <dbReference type="SAM" id="MobiDB-lite"/>
    </source>
</evidence>
<evidence type="ECO:0000313" key="2">
    <source>
        <dbReference type="EMBL" id="KAF7828555.1"/>
    </source>
</evidence>
<evidence type="ECO:0000313" key="3">
    <source>
        <dbReference type="Proteomes" id="UP000634136"/>
    </source>
</evidence>
<protein>
    <submittedName>
        <fullName evidence="2">Uncharacterized protein</fullName>
    </submittedName>
</protein>
<organism evidence="2 3">
    <name type="scientific">Senna tora</name>
    <dbReference type="NCBI Taxonomy" id="362788"/>
    <lineage>
        <taxon>Eukaryota</taxon>
        <taxon>Viridiplantae</taxon>
        <taxon>Streptophyta</taxon>
        <taxon>Embryophyta</taxon>
        <taxon>Tracheophyta</taxon>
        <taxon>Spermatophyta</taxon>
        <taxon>Magnoliopsida</taxon>
        <taxon>eudicotyledons</taxon>
        <taxon>Gunneridae</taxon>
        <taxon>Pentapetalae</taxon>
        <taxon>rosids</taxon>
        <taxon>fabids</taxon>
        <taxon>Fabales</taxon>
        <taxon>Fabaceae</taxon>
        <taxon>Caesalpinioideae</taxon>
        <taxon>Cassia clade</taxon>
        <taxon>Senna</taxon>
    </lineage>
</organism>
<dbReference type="AlphaFoldDB" id="A0A834TTX9"/>
<feature type="compositionally biased region" description="Polar residues" evidence="1">
    <location>
        <begin position="20"/>
        <end position="37"/>
    </location>
</feature>
<reference evidence="2" key="1">
    <citation type="submission" date="2020-09" db="EMBL/GenBank/DDBJ databases">
        <title>Genome-Enabled Discovery of Anthraquinone Biosynthesis in Senna tora.</title>
        <authorList>
            <person name="Kang S.-H."/>
            <person name="Pandey R.P."/>
            <person name="Lee C.-M."/>
            <person name="Sim J.-S."/>
            <person name="Jeong J.-T."/>
            <person name="Choi B.-S."/>
            <person name="Jung M."/>
            <person name="Ginzburg D."/>
            <person name="Zhao K."/>
            <person name="Won S.Y."/>
            <person name="Oh T.-J."/>
            <person name="Yu Y."/>
            <person name="Kim N.-H."/>
            <person name="Lee O.R."/>
            <person name="Lee T.-H."/>
            <person name="Bashyal P."/>
            <person name="Kim T.-S."/>
            <person name="Lee W.-H."/>
            <person name="Kawkins C."/>
            <person name="Kim C.-K."/>
            <person name="Kim J.S."/>
            <person name="Ahn B.O."/>
            <person name="Rhee S.Y."/>
            <person name="Sohng J.K."/>
        </authorList>
    </citation>
    <scope>NUCLEOTIDE SEQUENCE</scope>
    <source>
        <tissue evidence="2">Leaf</tissue>
    </source>
</reference>
<feature type="region of interest" description="Disordered" evidence="1">
    <location>
        <begin position="1"/>
        <end position="37"/>
    </location>
</feature>
<proteinExistence type="predicted"/>
<sequence length="37" mass="4032">MVKCGRQKGEVGNAREKCSQRTNPSVLRTTGNNINLA</sequence>
<dbReference type="EMBL" id="JAAIUW010000006">
    <property type="protein sequence ID" value="KAF7828555.1"/>
    <property type="molecule type" value="Genomic_DNA"/>
</dbReference>
<comment type="caution">
    <text evidence="2">The sequence shown here is derived from an EMBL/GenBank/DDBJ whole genome shotgun (WGS) entry which is preliminary data.</text>
</comment>
<gene>
    <name evidence="2" type="ORF">G2W53_019719</name>
</gene>
<accession>A0A834TTX9</accession>